<name>A0A8J2KLA4_9HEXA</name>
<reference evidence="3" key="1">
    <citation type="submission" date="2021-06" db="EMBL/GenBank/DDBJ databases">
        <authorList>
            <person name="Hodson N. C."/>
            <person name="Mongue J. A."/>
            <person name="Jaron S. K."/>
        </authorList>
    </citation>
    <scope>NUCLEOTIDE SEQUENCE</scope>
</reference>
<dbReference type="EMBL" id="CAJVCH010385437">
    <property type="protein sequence ID" value="CAG7817080.1"/>
    <property type="molecule type" value="Genomic_DNA"/>
</dbReference>
<gene>
    <name evidence="3" type="ORF">AFUS01_LOCUS27665</name>
</gene>
<proteinExistence type="predicted"/>
<comment type="caution">
    <text evidence="3">The sequence shown here is derived from an EMBL/GenBank/DDBJ whole genome shotgun (WGS) entry which is preliminary data.</text>
</comment>
<dbReference type="OrthoDB" id="10613624at2759"/>
<accession>A0A8J2KLA4</accession>
<keyword evidence="2" id="KW-0472">Membrane</keyword>
<keyword evidence="2" id="KW-1133">Transmembrane helix</keyword>
<sequence length="756" mass="86086">MDEEARRRNSKLFLLGVSSVLILLLVYPWIFGVSCLFFLAGHFLFESILEKVEVSWLKSKDGTESPQEVYQLDPLLHPTPYLSPEDEEQKRESVKKKEIDPVTCSVCDTENCPRAATSNNDPRPDCRVTYGSKCHDLRVDPSLDKALARFCTTVFDFYINSSWAPYETRKQLRLSLKKLLTNFGEKLEITLAEDERVIAFTQDKIIPLCIHYIDKLANKRNIKLTEKVRLSHRKELERISSLKTRRLCRQLFQYNMPPEDQNCGIWMELCMAVLADGVLWNLFILGRDRLPGVFLDLSRNYKRTLANASWPARKEFFAFINMKLTNIASFTWDYVHSKMNNKSGVDTISNENQNNFEAISDVQEASQCKVPLLLDSFVDPSNDIYQPDFIKSRWRPRLEEILNERELLYCLIQYLKGNRALEYLQAVLDESPDGNEYCKKVLQLEYLPSFCRSKFFMESLGVSQVDCALEAGSDSPGSRRKSGHSRSSSSGGGNSGMQIWKIGDPKAVDGLPLHSNQVGASTVQYPESDAAVRRRQYSIEMIITKFVESTLHSSTAASTAVGKPAPTRRDGIDAKNYLEHAIDEINSRVIVGSCDIYDCITETGISLINNHIWVRPVLTGWLQHLRPCIKPFFDRSLQHQLRQHLSIGTCVYLIDLVTDAFLTGIVSTSEVPSQPEPVNLQIQDSDPTETRQNEENERIAKIQQSLITLSCRFLSEFIDPVTLTEMIQDNEDEIILFFVDLLDLLVNHVCGTPAEA</sequence>
<feature type="region of interest" description="Disordered" evidence="1">
    <location>
        <begin position="471"/>
        <end position="496"/>
    </location>
</feature>
<evidence type="ECO:0000313" key="4">
    <source>
        <dbReference type="Proteomes" id="UP000708208"/>
    </source>
</evidence>
<keyword evidence="4" id="KW-1185">Reference proteome</keyword>
<feature type="transmembrane region" description="Helical" evidence="2">
    <location>
        <begin position="12"/>
        <end position="45"/>
    </location>
</feature>
<dbReference type="PROSITE" id="PS51257">
    <property type="entry name" value="PROKAR_LIPOPROTEIN"/>
    <property type="match status" value="1"/>
</dbReference>
<evidence type="ECO:0000256" key="2">
    <source>
        <dbReference type="SAM" id="Phobius"/>
    </source>
</evidence>
<dbReference type="AlphaFoldDB" id="A0A8J2KLA4"/>
<evidence type="ECO:0000256" key="1">
    <source>
        <dbReference type="SAM" id="MobiDB-lite"/>
    </source>
</evidence>
<keyword evidence="2" id="KW-0812">Transmembrane</keyword>
<protein>
    <submittedName>
        <fullName evidence="3">Uncharacterized protein</fullName>
    </submittedName>
</protein>
<evidence type="ECO:0000313" key="3">
    <source>
        <dbReference type="EMBL" id="CAG7817080.1"/>
    </source>
</evidence>
<organism evidence="3 4">
    <name type="scientific">Allacma fusca</name>
    <dbReference type="NCBI Taxonomy" id="39272"/>
    <lineage>
        <taxon>Eukaryota</taxon>
        <taxon>Metazoa</taxon>
        <taxon>Ecdysozoa</taxon>
        <taxon>Arthropoda</taxon>
        <taxon>Hexapoda</taxon>
        <taxon>Collembola</taxon>
        <taxon>Symphypleona</taxon>
        <taxon>Sminthuridae</taxon>
        <taxon>Allacma</taxon>
    </lineage>
</organism>
<dbReference type="Proteomes" id="UP000708208">
    <property type="component" value="Unassembled WGS sequence"/>
</dbReference>